<reference evidence="1" key="1">
    <citation type="submission" date="2019-08" db="EMBL/GenBank/DDBJ databases">
        <authorList>
            <person name="Kucharzyk K."/>
            <person name="Murdoch R.W."/>
            <person name="Higgins S."/>
            <person name="Loffler F."/>
        </authorList>
    </citation>
    <scope>NUCLEOTIDE SEQUENCE</scope>
</reference>
<gene>
    <name evidence="1" type="ORF">SDC9_93886</name>
</gene>
<dbReference type="Gene3D" id="3.90.1150.10">
    <property type="entry name" value="Aspartate Aminotransferase, domain 1"/>
    <property type="match status" value="1"/>
</dbReference>
<comment type="caution">
    <text evidence="1">The sequence shown here is derived from an EMBL/GenBank/DDBJ whole genome shotgun (WGS) entry which is preliminary data.</text>
</comment>
<organism evidence="1">
    <name type="scientific">bioreactor metagenome</name>
    <dbReference type="NCBI Taxonomy" id="1076179"/>
    <lineage>
        <taxon>unclassified sequences</taxon>
        <taxon>metagenomes</taxon>
        <taxon>ecological metagenomes</taxon>
    </lineage>
</organism>
<accession>A0A645A375</accession>
<protein>
    <submittedName>
        <fullName evidence="1">Uncharacterized protein</fullName>
    </submittedName>
</protein>
<proteinExistence type="predicted"/>
<name>A0A645A375_9ZZZZ</name>
<evidence type="ECO:0000313" key="1">
    <source>
        <dbReference type="EMBL" id="MPM47178.1"/>
    </source>
</evidence>
<dbReference type="EMBL" id="VSSQ01011572">
    <property type="protein sequence ID" value="MPM47178.1"/>
    <property type="molecule type" value="Genomic_DNA"/>
</dbReference>
<dbReference type="InterPro" id="IPR015424">
    <property type="entry name" value="PyrdxlP-dep_Trfase"/>
</dbReference>
<dbReference type="AlphaFoldDB" id="A0A645A375"/>
<dbReference type="InterPro" id="IPR015422">
    <property type="entry name" value="PyrdxlP-dep_Trfase_small"/>
</dbReference>
<sequence length="84" mass="9644">MAARLQYGLKSLGWPLMVDSPTNQIFPIAANSLLPRLDELCFFNTWCPLDEDHTVIRFVTFFATKQEDVDGLLNELSKNPFRIL</sequence>
<dbReference type="SUPFAM" id="SSF53383">
    <property type="entry name" value="PLP-dependent transferases"/>
    <property type="match status" value="1"/>
</dbReference>